<organism evidence="2 3">
    <name type="scientific">Vibrio diazotrophicus</name>
    <dbReference type="NCBI Taxonomy" id="685"/>
    <lineage>
        <taxon>Bacteria</taxon>
        <taxon>Pseudomonadati</taxon>
        <taxon>Pseudomonadota</taxon>
        <taxon>Gammaproteobacteria</taxon>
        <taxon>Vibrionales</taxon>
        <taxon>Vibrionaceae</taxon>
        <taxon>Vibrio</taxon>
    </lineage>
</organism>
<evidence type="ECO:0000313" key="3">
    <source>
        <dbReference type="Proteomes" id="UP000248729"/>
    </source>
</evidence>
<dbReference type="Gene3D" id="3.40.630.30">
    <property type="match status" value="1"/>
</dbReference>
<evidence type="ECO:0000259" key="1">
    <source>
        <dbReference type="PROSITE" id="PS51186"/>
    </source>
</evidence>
<dbReference type="InterPro" id="IPR000182">
    <property type="entry name" value="GNAT_dom"/>
</dbReference>
<dbReference type="SUPFAM" id="SSF55729">
    <property type="entry name" value="Acyl-CoA N-acyltransferases (Nat)"/>
    <property type="match status" value="1"/>
</dbReference>
<sequence>MNAAEIMTQFNCYERMHIEVPGWEIYSDTTLVRVVSPDEDGSFIAYFNLDSSKASEVIDQQMEYFYRLGKNFEWKVYDFDKPSDIDSTLLNKGFYEQDPESFMVLNLRDYDSVPELQPQCVEVFDERGIRDAIAVKQSQTREDCSGYFLHLLNLKQTCPENIRIYVIYDGDQPVSSAWVIFNSVNSPFAGIWGGSTVQTHRGRGHYQALLKQRIRDSILAGKHYLYIDASEMSQPIVERYGFTVIAQTTPYFYRHPDIN</sequence>
<protein>
    <recommendedName>
        <fullName evidence="1">N-acetyltransferase domain-containing protein</fullName>
    </recommendedName>
</protein>
<feature type="domain" description="N-acetyltransferase" evidence="1">
    <location>
        <begin position="105"/>
        <end position="259"/>
    </location>
</feature>
<name>A0A329DZY8_VIBDI</name>
<dbReference type="InterPro" id="IPR016181">
    <property type="entry name" value="Acyl_CoA_acyltransferase"/>
</dbReference>
<dbReference type="EMBL" id="QLTR01000043">
    <property type="protein sequence ID" value="RAS56938.1"/>
    <property type="molecule type" value="Genomic_DNA"/>
</dbReference>
<dbReference type="RefSeq" id="WP_258401258.1">
    <property type="nucleotide sequence ID" value="NZ_JBJKCE010000001.1"/>
</dbReference>
<gene>
    <name evidence="2" type="ORF">DET48_14317</name>
</gene>
<dbReference type="GO" id="GO:0016747">
    <property type="term" value="F:acyltransferase activity, transferring groups other than amino-acyl groups"/>
    <property type="evidence" value="ECO:0007669"/>
    <property type="project" value="InterPro"/>
</dbReference>
<evidence type="ECO:0000313" key="2">
    <source>
        <dbReference type="EMBL" id="RAS56938.1"/>
    </source>
</evidence>
<dbReference type="CDD" id="cd04301">
    <property type="entry name" value="NAT_SF"/>
    <property type="match status" value="1"/>
</dbReference>
<comment type="caution">
    <text evidence="2">The sequence shown here is derived from an EMBL/GenBank/DDBJ whole genome shotgun (WGS) entry which is preliminary data.</text>
</comment>
<dbReference type="AlphaFoldDB" id="A0A329DZY8"/>
<dbReference type="Proteomes" id="UP000248729">
    <property type="component" value="Unassembled WGS sequence"/>
</dbReference>
<reference evidence="2 3" key="1">
    <citation type="submission" date="2018-06" db="EMBL/GenBank/DDBJ databases">
        <title>Freshwater and sediment microbial communities from various areas in North America, analyzing microbe dynamics in response to fracking.</title>
        <authorList>
            <person name="Lamendella R."/>
        </authorList>
    </citation>
    <scope>NUCLEOTIDE SEQUENCE [LARGE SCALE GENOMIC DNA]</scope>
    <source>
        <strain evidence="2 3">99A</strain>
    </source>
</reference>
<proteinExistence type="predicted"/>
<accession>A0A329DZY8</accession>
<dbReference type="PROSITE" id="PS51186">
    <property type="entry name" value="GNAT"/>
    <property type="match status" value="1"/>
</dbReference>